<reference evidence="3 4" key="1">
    <citation type="submission" date="2025-04" db="UniProtKB">
        <authorList>
            <consortium name="RefSeq"/>
        </authorList>
    </citation>
    <scope>IDENTIFICATION</scope>
</reference>
<dbReference type="Proteomes" id="UP000189705">
    <property type="component" value="Unplaced"/>
</dbReference>
<evidence type="ECO:0000313" key="2">
    <source>
        <dbReference type="Proteomes" id="UP000189705"/>
    </source>
</evidence>
<proteinExistence type="predicted"/>
<evidence type="ECO:0000256" key="1">
    <source>
        <dbReference type="SAM" id="Coils"/>
    </source>
</evidence>
<gene>
    <name evidence="3 4" type="primary">CCDC122</name>
</gene>
<dbReference type="CTD" id="160857"/>
<dbReference type="STRING" id="38654.A0A3Q0G1P5"/>
<name>A0A3Q0G1P5_ALLSI</name>
<keyword evidence="1" id="KW-0175">Coiled coil</keyword>
<dbReference type="KEGG" id="asn:102369187"/>
<organism evidence="2 3">
    <name type="scientific">Alligator sinensis</name>
    <name type="common">Chinese alligator</name>
    <dbReference type="NCBI Taxonomy" id="38654"/>
    <lineage>
        <taxon>Eukaryota</taxon>
        <taxon>Metazoa</taxon>
        <taxon>Chordata</taxon>
        <taxon>Craniata</taxon>
        <taxon>Vertebrata</taxon>
        <taxon>Euteleostomi</taxon>
        <taxon>Archelosauria</taxon>
        <taxon>Archosauria</taxon>
        <taxon>Crocodylia</taxon>
        <taxon>Alligatoridae</taxon>
        <taxon>Alligatorinae</taxon>
        <taxon>Alligator</taxon>
    </lineage>
</organism>
<feature type="coiled-coil region" evidence="1">
    <location>
        <begin position="138"/>
        <end position="247"/>
    </location>
</feature>
<evidence type="ECO:0000313" key="4">
    <source>
        <dbReference type="RefSeq" id="XP_025051999.1"/>
    </source>
</evidence>
<accession>A0A3Q0G1P5</accession>
<feature type="coiled-coil region" evidence="1">
    <location>
        <begin position="27"/>
        <end position="96"/>
    </location>
</feature>
<dbReference type="GeneID" id="102369187"/>
<dbReference type="RefSeq" id="XP_025051998.1">
    <property type="nucleotide sequence ID" value="XM_025196213.1"/>
</dbReference>
<keyword evidence="2" id="KW-1185">Reference proteome</keyword>
<dbReference type="RefSeq" id="XP_025051999.1">
    <property type="nucleotide sequence ID" value="XM_025196214.1"/>
</dbReference>
<protein>
    <submittedName>
        <fullName evidence="3 4">Coiled-coil domain-containing protein 122</fullName>
    </submittedName>
</protein>
<dbReference type="AlphaFoldDB" id="A0A3Q0G1P5"/>
<sequence>MAKQNLPSLAEVVKEVAEQQHIQASEIEKSKTVLAQLQFELQDLERQRDSILLDTKATERQIYQKDDAIEMTECNCKSLEAQVRSLYAENVKLKLDTETAEEEFEVMLANNSAYREKILVHKALFWEIESKMPVMTELAKKQSIVKELKTKKEQLMHDLQNPEGHLIKQVQEEITHLKEKITVVKESINEKKKHLEEQKKMHAKLRKEIEVQNKRCDAILKRLHCQLNKLQSNKRQWHWNIQQMEKRAAELRKCLGIPEC</sequence>
<evidence type="ECO:0000313" key="3">
    <source>
        <dbReference type="RefSeq" id="XP_025051998.1"/>
    </source>
</evidence>